<dbReference type="InterPro" id="IPR006860">
    <property type="entry name" value="FecR"/>
</dbReference>
<dbReference type="Gene3D" id="3.55.50.30">
    <property type="match status" value="1"/>
</dbReference>
<keyword evidence="5" id="KW-1185">Reference proteome</keyword>
<feature type="transmembrane region" description="Helical" evidence="1">
    <location>
        <begin position="93"/>
        <end position="114"/>
    </location>
</feature>
<accession>A0A1G9HK92</accession>
<sequence>MKYTPEDLLRDPSFQQWILDDDPQAALQWERWLTAHPEQRAVVEAAALLLRGPQFKKPAFDARKTDADWRRLQAQLQANAPQMRPLRRTSHRWAYRVAAAMVVLLTAVGAVWWIDYTSYERLATAFGERQEVVLPDGSRVVLNANSRLRYTKDWQQATAREVWLDGEAFFKVAKQPTPAGGIKFVVHTDDLDVEVLGTEFNVQKRARLTEVTLEEGRIRLELHAPEAEQEVVLQPGDQVAYHPDTRQLERRQLKAPEHISAWQQGQLVLDQKTLGEVAMTLEDHFGKQVVFADQSLSQVRLSGRYPLDDLDRLLEALSVSAQMDIAHDNQRIVFRPMHP</sequence>
<dbReference type="EMBL" id="FNFO01000004">
    <property type="protein sequence ID" value="SDL13292.1"/>
    <property type="molecule type" value="Genomic_DNA"/>
</dbReference>
<keyword evidence="1" id="KW-1133">Transmembrane helix</keyword>
<dbReference type="AlphaFoldDB" id="A0A1G9HK92"/>
<dbReference type="GO" id="GO:0016989">
    <property type="term" value="F:sigma factor antagonist activity"/>
    <property type="evidence" value="ECO:0007669"/>
    <property type="project" value="TreeGrafter"/>
</dbReference>
<dbReference type="InterPro" id="IPR032508">
    <property type="entry name" value="FecR_C"/>
</dbReference>
<dbReference type="RefSeq" id="WP_089682588.1">
    <property type="nucleotide sequence ID" value="NZ_FNFO01000004.1"/>
</dbReference>
<dbReference type="Pfam" id="PF16344">
    <property type="entry name" value="FecR_C"/>
    <property type="match status" value="1"/>
</dbReference>
<evidence type="ECO:0000313" key="4">
    <source>
        <dbReference type="EMBL" id="SDL13292.1"/>
    </source>
</evidence>
<evidence type="ECO:0000259" key="2">
    <source>
        <dbReference type="Pfam" id="PF04773"/>
    </source>
</evidence>
<dbReference type="STRING" id="1075417.SAMN05421823_104462"/>
<evidence type="ECO:0000259" key="3">
    <source>
        <dbReference type="Pfam" id="PF16344"/>
    </source>
</evidence>
<evidence type="ECO:0000256" key="1">
    <source>
        <dbReference type="SAM" id="Phobius"/>
    </source>
</evidence>
<dbReference type="Proteomes" id="UP000198510">
    <property type="component" value="Unassembled WGS sequence"/>
</dbReference>
<proteinExistence type="predicted"/>
<dbReference type="PANTHER" id="PTHR30273:SF2">
    <property type="entry name" value="PROTEIN FECR"/>
    <property type="match status" value="1"/>
</dbReference>
<evidence type="ECO:0000313" key="5">
    <source>
        <dbReference type="Proteomes" id="UP000198510"/>
    </source>
</evidence>
<dbReference type="Gene3D" id="2.60.120.1440">
    <property type="match status" value="1"/>
</dbReference>
<feature type="domain" description="Protein FecR C-terminal" evidence="3">
    <location>
        <begin position="267"/>
        <end position="333"/>
    </location>
</feature>
<organism evidence="4 5">
    <name type="scientific">Catalinimonas alkaloidigena</name>
    <dbReference type="NCBI Taxonomy" id="1075417"/>
    <lineage>
        <taxon>Bacteria</taxon>
        <taxon>Pseudomonadati</taxon>
        <taxon>Bacteroidota</taxon>
        <taxon>Cytophagia</taxon>
        <taxon>Cytophagales</taxon>
        <taxon>Catalimonadaceae</taxon>
        <taxon>Catalinimonas</taxon>
    </lineage>
</organism>
<dbReference type="InterPro" id="IPR012373">
    <property type="entry name" value="Ferrdict_sens_TM"/>
</dbReference>
<reference evidence="4 5" key="1">
    <citation type="submission" date="2016-10" db="EMBL/GenBank/DDBJ databases">
        <authorList>
            <person name="de Groot N.N."/>
        </authorList>
    </citation>
    <scope>NUCLEOTIDE SEQUENCE [LARGE SCALE GENOMIC DNA]</scope>
    <source>
        <strain evidence="4 5">DSM 25186</strain>
    </source>
</reference>
<keyword evidence="1" id="KW-0472">Membrane</keyword>
<feature type="domain" description="FecR protein" evidence="2">
    <location>
        <begin position="121"/>
        <end position="218"/>
    </location>
</feature>
<dbReference type="PIRSF" id="PIRSF018266">
    <property type="entry name" value="FecR"/>
    <property type="match status" value="1"/>
</dbReference>
<dbReference type="PANTHER" id="PTHR30273">
    <property type="entry name" value="PERIPLASMIC SIGNAL SENSOR AND SIGMA FACTOR ACTIVATOR FECR-RELATED"/>
    <property type="match status" value="1"/>
</dbReference>
<dbReference type="Pfam" id="PF04773">
    <property type="entry name" value="FecR"/>
    <property type="match status" value="1"/>
</dbReference>
<dbReference type="OrthoDB" id="1099916at2"/>
<protein>
    <submittedName>
        <fullName evidence="4">Ferric-dicitrate binding protein FerR, regulates iron transport through sigma-19</fullName>
    </submittedName>
</protein>
<keyword evidence="1" id="KW-0812">Transmembrane</keyword>
<name>A0A1G9HK92_9BACT</name>
<gene>
    <name evidence="4" type="ORF">SAMN05421823_104462</name>
</gene>